<evidence type="ECO:0000256" key="1">
    <source>
        <dbReference type="SAM" id="Coils"/>
    </source>
</evidence>
<protein>
    <submittedName>
        <fullName evidence="2">Peptidase</fullName>
    </submittedName>
</protein>
<accession>A0A2N8K8D9</accession>
<feature type="coiled-coil region" evidence="1">
    <location>
        <begin position="206"/>
        <end position="233"/>
    </location>
</feature>
<evidence type="ECO:0000313" key="2">
    <source>
        <dbReference type="EMBL" id="PND29712.1"/>
    </source>
</evidence>
<keyword evidence="1" id="KW-0175">Coiled coil</keyword>
<keyword evidence="3" id="KW-1185">Reference proteome</keyword>
<organism evidence="2 3">
    <name type="scientific">Achromobacter pulmonis</name>
    <dbReference type="NCBI Taxonomy" id="1389932"/>
    <lineage>
        <taxon>Bacteria</taxon>
        <taxon>Pseudomonadati</taxon>
        <taxon>Pseudomonadota</taxon>
        <taxon>Betaproteobacteria</taxon>
        <taxon>Burkholderiales</taxon>
        <taxon>Alcaligenaceae</taxon>
        <taxon>Achromobacter</taxon>
    </lineage>
</organism>
<evidence type="ECO:0000313" key="3">
    <source>
        <dbReference type="Proteomes" id="UP000235994"/>
    </source>
</evidence>
<comment type="caution">
    <text evidence="2">The sequence shown here is derived from an EMBL/GenBank/DDBJ whole genome shotgun (WGS) entry which is preliminary data.</text>
</comment>
<reference evidence="2 3" key="1">
    <citation type="submission" date="2018-01" db="EMBL/GenBank/DDBJ databases">
        <title>The draft genome of an aniline degradation strain ANB-1.</title>
        <authorList>
            <person name="Zhang L."/>
            <person name="Jiang J."/>
        </authorList>
    </citation>
    <scope>NUCLEOTIDE SEQUENCE [LARGE SCALE GENOMIC DNA]</scope>
    <source>
        <strain evidence="2 3">ANB-1</strain>
    </source>
</reference>
<dbReference type="Proteomes" id="UP000235994">
    <property type="component" value="Unassembled WGS sequence"/>
</dbReference>
<dbReference type="AlphaFoldDB" id="A0A2N8K8D9"/>
<name>A0A2N8K8D9_9BURK</name>
<dbReference type="EMBL" id="POQS01000023">
    <property type="protein sequence ID" value="PND29712.1"/>
    <property type="molecule type" value="Genomic_DNA"/>
</dbReference>
<gene>
    <name evidence="2" type="ORF">C1I89_33265</name>
</gene>
<proteinExistence type="predicted"/>
<dbReference type="RefSeq" id="WP_102776376.1">
    <property type="nucleotide sequence ID" value="NZ_POQS01000023.1"/>
</dbReference>
<sequence>MQRIEIFRPGTHTAMSGETIGFTEAQLRASAAAYDPAKHEAPIVVGHPRHDGPAYGWVKSLSYGESLEAEPDQVEPAFAELVEAGRFKKVSAAFYRPDSPNNPVPGVFYLRHVGFLGAQPPAVKGLRQVEFADADAGDVVELEFGEVRAGTVQRLFRALRDFLIAKEGLEVADRVLPDWAVEDIEAAKPGPAFRESPKSTITQEVTDVDKQELERKQKEIEDREAEIAKKETAFAERERQERAATSVQLVDKLVAEGRVLPRHRDGLVAFMASDEAEQPLEFGEGATRTKTSARAFLEGFLKELPQSVDYAERGRAEELPEAGAFQAPQGYQVDPDKARLHQQALAYQESHKCDYVTAVRAVQRKGA</sequence>